<name>A0ACD0WP43_CLALS</name>
<dbReference type="Proteomes" id="UP000326582">
    <property type="component" value="Chromosome 5"/>
</dbReference>
<protein>
    <submittedName>
        <fullName evidence="1">Uncharacterized protein</fullName>
    </submittedName>
</protein>
<evidence type="ECO:0000313" key="2">
    <source>
        <dbReference type="Proteomes" id="UP000326582"/>
    </source>
</evidence>
<keyword evidence="2" id="KW-1185">Reference proteome</keyword>
<accession>A0ACD0WP43</accession>
<proteinExistence type="predicted"/>
<evidence type="ECO:0000313" key="1">
    <source>
        <dbReference type="EMBL" id="QFZ29284.1"/>
    </source>
</evidence>
<organism evidence="1 2">
    <name type="scientific">Clavispora lusitaniae</name>
    <name type="common">Candida lusitaniae</name>
    <dbReference type="NCBI Taxonomy" id="36911"/>
    <lineage>
        <taxon>Eukaryota</taxon>
        <taxon>Fungi</taxon>
        <taxon>Dikarya</taxon>
        <taxon>Ascomycota</taxon>
        <taxon>Saccharomycotina</taxon>
        <taxon>Pichiomycetes</taxon>
        <taxon>Metschnikowiaceae</taxon>
        <taxon>Clavispora</taxon>
    </lineage>
</organism>
<dbReference type="EMBL" id="CP038488">
    <property type="protein sequence ID" value="QFZ29284.1"/>
    <property type="molecule type" value="Genomic_DNA"/>
</dbReference>
<gene>
    <name evidence="1" type="ORF">EJF14_50516</name>
</gene>
<sequence length="139" mass="15969">MSAVHIFRHCTIFAETKSDLDFIIICQQLQHQCFHKCQRSHLEFCSQTRTASPLAEKTTEKRKSTFQTNKPFIASSCATCSRAWLYQPHRARNPCPTNASTFSSVFFRSGVYLREKRRLMLAPPVLPAGHRRIARLGLL</sequence>
<reference evidence="2" key="1">
    <citation type="journal article" date="2019" name="MBio">
        <title>Comparative genomics for the elucidation of multidrug resistance (MDR) in Candida lusitaniae.</title>
        <authorList>
            <person name="Kannan A."/>
            <person name="Asner S.A."/>
            <person name="Trachsel E."/>
            <person name="Kelly S."/>
            <person name="Parker J."/>
            <person name="Sanglard D."/>
        </authorList>
    </citation>
    <scope>NUCLEOTIDE SEQUENCE [LARGE SCALE GENOMIC DNA]</scope>
    <source>
        <strain evidence="2">P1</strain>
    </source>
</reference>